<dbReference type="PROSITE" id="PS50975">
    <property type="entry name" value="ATP_GRASP"/>
    <property type="match status" value="2"/>
</dbReference>
<gene>
    <name evidence="16" type="primary">carB</name>
    <name evidence="19" type="ORF">AB447_220015</name>
    <name evidence="20" type="ORF">P8828_22825</name>
</gene>
<comment type="function">
    <text evidence="16">Large subunit of the glutamine-dependent carbamoyl phosphate synthetase (CPSase). CPSase catalyzes the formation of carbamoyl phosphate from the ammonia moiety of glutamine, carbonate, and phosphate donated by ATP, constituting the first step of 2 biosynthetic pathways, one leading to arginine and/or urea and the other to pyrimidine nucleotides. The large subunit (synthetase) binds the substrates ammonia (free or transferred from glutamine from the small subunit), hydrogencarbonate and ATP and carries out an ATP-coupled ligase reaction, activating hydrogencarbonate by forming carboxy phosphate which reacts with ammonia to form carbamoyl phosphate.</text>
</comment>
<evidence type="ECO:0000313" key="22">
    <source>
        <dbReference type="Proteomes" id="UP001341297"/>
    </source>
</evidence>
<evidence type="ECO:0000256" key="12">
    <source>
        <dbReference type="ARBA" id="ARBA00022975"/>
    </source>
</evidence>
<dbReference type="Pfam" id="PF25596">
    <property type="entry name" value="CPSase_L_D1"/>
    <property type="match status" value="2"/>
</dbReference>
<evidence type="ECO:0000256" key="13">
    <source>
        <dbReference type="ARBA" id="ARBA00023211"/>
    </source>
</evidence>
<dbReference type="PATRIC" id="fig|1664069.3.peg.3771"/>
<feature type="binding site" evidence="16">
    <location>
        <position position="169"/>
    </location>
    <ligand>
        <name>ATP</name>
        <dbReference type="ChEBI" id="CHEBI:30616"/>
        <label>1</label>
    </ligand>
</feature>
<dbReference type="GO" id="GO:0044205">
    <property type="term" value="P:'de novo' UMP biosynthetic process"/>
    <property type="evidence" value="ECO:0007669"/>
    <property type="project" value="UniProtKB-UniRule"/>
</dbReference>
<feature type="binding site" evidence="16">
    <location>
        <position position="711"/>
    </location>
    <ligand>
        <name>ATP</name>
        <dbReference type="ChEBI" id="CHEBI:30616"/>
        <label>2</label>
    </ligand>
</feature>
<evidence type="ECO:0000256" key="8">
    <source>
        <dbReference type="ARBA" id="ARBA00022737"/>
    </source>
</evidence>
<feature type="domain" description="ATP-grasp" evidence="17">
    <location>
        <begin position="675"/>
        <end position="866"/>
    </location>
</feature>
<dbReference type="InterPro" id="IPR036897">
    <property type="entry name" value="CarbamoylP_synth_lsu_oligo_sf"/>
</dbReference>
<dbReference type="FunFam" id="3.40.50.20:FF:000001">
    <property type="entry name" value="Carbamoyl-phosphate synthase large chain"/>
    <property type="match status" value="2"/>
</dbReference>
<feature type="binding site" evidence="16">
    <location>
        <position position="781"/>
    </location>
    <ligand>
        <name>ATP</name>
        <dbReference type="ChEBI" id="CHEBI:30616"/>
        <label>2</label>
    </ligand>
</feature>
<dbReference type="Proteomes" id="UP001341297">
    <property type="component" value="Unassembled WGS sequence"/>
</dbReference>
<evidence type="ECO:0000256" key="1">
    <source>
        <dbReference type="ARBA" id="ARBA00001936"/>
    </source>
</evidence>
<evidence type="ECO:0000256" key="14">
    <source>
        <dbReference type="ARBA" id="ARBA00047359"/>
    </source>
</evidence>
<dbReference type="PROSITE" id="PS00867">
    <property type="entry name" value="CPSASE_2"/>
    <property type="match status" value="2"/>
</dbReference>
<feature type="binding site" evidence="16">
    <location>
        <position position="129"/>
    </location>
    <ligand>
        <name>ATP</name>
        <dbReference type="ChEBI" id="CHEBI:30616"/>
        <label>1</label>
    </ligand>
</feature>
<evidence type="ECO:0000256" key="2">
    <source>
        <dbReference type="ARBA" id="ARBA00005077"/>
    </source>
</evidence>
<evidence type="ECO:0000256" key="15">
    <source>
        <dbReference type="ARBA" id="ARBA00048816"/>
    </source>
</evidence>
<feature type="binding site" evidence="16">
    <location>
        <position position="822"/>
    </location>
    <ligand>
        <name>ATP</name>
        <dbReference type="ChEBI" id="CHEBI:30616"/>
        <label>2</label>
    </ligand>
</feature>
<feature type="binding site" evidence="16">
    <location>
        <position position="837"/>
    </location>
    <ligand>
        <name>Mn(2+)</name>
        <dbReference type="ChEBI" id="CHEBI:29035"/>
        <label>3</label>
    </ligand>
</feature>
<dbReference type="EC" id="6.3.4.16" evidence="16"/>
<dbReference type="PANTHER" id="PTHR11405:SF53">
    <property type="entry name" value="CARBAMOYL-PHOSPHATE SYNTHASE [AMMONIA], MITOCHONDRIAL"/>
    <property type="match status" value="1"/>
</dbReference>
<keyword evidence="5 16" id="KW-0436">Ligase</keyword>
<evidence type="ECO:0000313" key="21">
    <source>
        <dbReference type="Proteomes" id="UP000036168"/>
    </source>
</evidence>
<feature type="binding site" evidence="16">
    <location>
        <position position="779"/>
    </location>
    <ligand>
        <name>ATP</name>
        <dbReference type="ChEBI" id="CHEBI:30616"/>
        <label>2</label>
    </ligand>
</feature>
<evidence type="ECO:0000256" key="4">
    <source>
        <dbReference type="ARBA" id="ARBA00022571"/>
    </source>
</evidence>
<feature type="binding site" evidence="16">
    <location>
        <position position="782"/>
    </location>
    <ligand>
        <name>ATP</name>
        <dbReference type="ChEBI" id="CHEBI:30616"/>
        <label>2</label>
    </ligand>
</feature>
<comment type="catalytic activity">
    <reaction evidence="15 16">
        <text>hydrogencarbonate + L-glutamine + 2 ATP + H2O = carbamoyl phosphate + L-glutamate + 2 ADP + phosphate + 2 H(+)</text>
        <dbReference type="Rhea" id="RHEA:18633"/>
        <dbReference type="ChEBI" id="CHEBI:15377"/>
        <dbReference type="ChEBI" id="CHEBI:15378"/>
        <dbReference type="ChEBI" id="CHEBI:17544"/>
        <dbReference type="ChEBI" id="CHEBI:29985"/>
        <dbReference type="ChEBI" id="CHEBI:30616"/>
        <dbReference type="ChEBI" id="CHEBI:43474"/>
        <dbReference type="ChEBI" id="CHEBI:58228"/>
        <dbReference type="ChEBI" id="CHEBI:58359"/>
        <dbReference type="ChEBI" id="CHEBI:456216"/>
        <dbReference type="EC" id="6.3.5.5"/>
    </reaction>
</comment>
<dbReference type="UniPathway" id="UPA00068">
    <property type="reaction ID" value="UER00171"/>
</dbReference>
<keyword evidence="22" id="KW-1185">Reference proteome</keyword>
<comment type="similarity">
    <text evidence="3 16">Belongs to the CarB family.</text>
</comment>
<accession>A0A0J6EMJ9</accession>
<feature type="binding site" evidence="16">
    <location>
        <position position="298"/>
    </location>
    <ligand>
        <name>ATP</name>
        <dbReference type="ChEBI" id="CHEBI:30616"/>
        <label>1</label>
    </ligand>
</feature>
<dbReference type="GO" id="GO:0006526">
    <property type="term" value="P:L-arginine biosynthetic process"/>
    <property type="evidence" value="ECO:0007669"/>
    <property type="project" value="UniProtKB-UniRule"/>
</dbReference>
<feature type="binding site" evidence="16">
    <location>
        <position position="822"/>
    </location>
    <ligand>
        <name>Mg(2+)</name>
        <dbReference type="ChEBI" id="CHEBI:18420"/>
        <label>3</label>
    </ligand>
</feature>
<keyword evidence="10 16" id="KW-0067">ATP-binding</keyword>
<feature type="binding site" evidence="16">
    <location>
        <position position="750"/>
    </location>
    <ligand>
        <name>ATP</name>
        <dbReference type="ChEBI" id="CHEBI:30616"/>
        <label>2</label>
    </ligand>
</feature>
<dbReference type="NCBIfam" id="NF009455">
    <property type="entry name" value="PRK12815.1"/>
    <property type="match status" value="1"/>
</dbReference>
<evidence type="ECO:0000256" key="16">
    <source>
        <dbReference type="HAMAP-Rule" id="MF_01210"/>
    </source>
</evidence>
<feature type="binding site" evidence="16">
    <location>
        <position position="175"/>
    </location>
    <ligand>
        <name>ATP</name>
        <dbReference type="ChEBI" id="CHEBI:30616"/>
        <label>1</label>
    </ligand>
</feature>
<dbReference type="GO" id="GO:0004087">
    <property type="term" value="F:carbamoyl-phosphate synthase (ammonia) activity"/>
    <property type="evidence" value="ECO:0007669"/>
    <property type="project" value="UniProtKB-EC"/>
</dbReference>
<dbReference type="Pfam" id="PF02787">
    <property type="entry name" value="CPSase_L_D3"/>
    <property type="match status" value="1"/>
</dbReference>
<dbReference type="InterPro" id="IPR005479">
    <property type="entry name" value="CPAse_ATP-bd"/>
</dbReference>
<feature type="binding site" evidence="16">
    <location>
        <position position="210"/>
    </location>
    <ligand>
        <name>ATP</name>
        <dbReference type="ChEBI" id="CHEBI:30616"/>
        <label>1</label>
    </ligand>
</feature>
<feature type="binding site" evidence="16">
    <location>
        <position position="837"/>
    </location>
    <ligand>
        <name>Mg(2+)</name>
        <dbReference type="ChEBI" id="CHEBI:18420"/>
        <label>3</label>
    </ligand>
</feature>
<evidence type="ECO:0000256" key="5">
    <source>
        <dbReference type="ARBA" id="ARBA00022598"/>
    </source>
</evidence>
<comment type="caution">
    <text evidence="16">Lacks conserved residue(s) required for the propagation of feature annotation.</text>
</comment>
<feature type="binding site" evidence="16">
    <location>
        <position position="176"/>
    </location>
    <ligand>
        <name>ATP</name>
        <dbReference type="ChEBI" id="CHEBI:30616"/>
        <label>1</label>
    </ligand>
</feature>
<feature type="binding site" evidence="16">
    <location>
        <position position="839"/>
    </location>
    <ligand>
        <name>Mg(2+)</name>
        <dbReference type="ChEBI" id="CHEBI:18420"/>
        <label>4</label>
    </ligand>
</feature>
<dbReference type="FunFam" id="1.10.1030.10:FF:000002">
    <property type="entry name" value="Carbamoyl-phosphate synthase large chain"/>
    <property type="match status" value="1"/>
</dbReference>
<feature type="binding site" evidence="16">
    <location>
        <position position="284"/>
    </location>
    <ligand>
        <name>ATP</name>
        <dbReference type="ChEBI" id="CHEBI:30616"/>
        <label>1</label>
    </ligand>
</feature>
<dbReference type="UniPathway" id="UPA00070">
    <property type="reaction ID" value="UER00115"/>
</dbReference>
<dbReference type="InterPro" id="IPR011761">
    <property type="entry name" value="ATP-grasp"/>
</dbReference>
<dbReference type="Proteomes" id="UP000036168">
    <property type="component" value="Unassembled WGS sequence"/>
</dbReference>
<feature type="binding site" evidence="16">
    <location>
        <position position="298"/>
    </location>
    <ligand>
        <name>Mg(2+)</name>
        <dbReference type="ChEBI" id="CHEBI:18420"/>
        <label>2</label>
    </ligand>
</feature>
<dbReference type="FunFam" id="3.30.470.20:FF:000026">
    <property type="entry name" value="Carbamoyl-phosphate synthase large chain"/>
    <property type="match status" value="1"/>
</dbReference>
<dbReference type="EMBL" id="LECW02000022">
    <property type="protein sequence ID" value="KRT93234.1"/>
    <property type="molecule type" value="Genomic_DNA"/>
</dbReference>
<feature type="binding site" evidence="16">
    <location>
        <position position="298"/>
    </location>
    <ligand>
        <name>Mn(2+)</name>
        <dbReference type="ChEBI" id="CHEBI:29035"/>
        <label>1</label>
    </ligand>
</feature>
<organism evidence="19 21">
    <name type="scientific">Bacillus glycinifermentans</name>
    <dbReference type="NCBI Taxonomy" id="1664069"/>
    <lineage>
        <taxon>Bacteria</taxon>
        <taxon>Bacillati</taxon>
        <taxon>Bacillota</taxon>
        <taxon>Bacilli</taxon>
        <taxon>Bacillales</taxon>
        <taxon>Bacillaceae</taxon>
        <taxon>Bacillus</taxon>
    </lineage>
</organism>
<dbReference type="InterPro" id="IPR013815">
    <property type="entry name" value="ATP_grasp_subdomain_1"/>
</dbReference>
<dbReference type="GO" id="GO:0005737">
    <property type="term" value="C:cytoplasm"/>
    <property type="evidence" value="ECO:0007669"/>
    <property type="project" value="TreeGrafter"/>
</dbReference>
<dbReference type="RefSeq" id="WP_048406687.1">
    <property type="nucleotide sequence ID" value="NZ_CP023481.1"/>
</dbReference>
<evidence type="ECO:0000256" key="10">
    <source>
        <dbReference type="ARBA" id="ARBA00022840"/>
    </source>
</evidence>
<dbReference type="SUPFAM" id="SSF48108">
    <property type="entry name" value="Carbamoyl phosphate synthetase, large subunit connection domain"/>
    <property type="match status" value="1"/>
</dbReference>
<dbReference type="AlphaFoldDB" id="A0A0J6EMJ9"/>
<dbReference type="GO" id="GO:0004088">
    <property type="term" value="F:carbamoyl-phosphate synthase (glutamine-hydrolyzing) activity"/>
    <property type="evidence" value="ECO:0007669"/>
    <property type="project" value="UniProtKB-UniRule"/>
</dbReference>
<dbReference type="InterPro" id="IPR006275">
    <property type="entry name" value="CPSase_lsu"/>
</dbReference>
<dbReference type="Gene3D" id="3.30.1490.20">
    <property type="entry name" value="ATP-grasp fold, A domain"/>
    <property type="match status" value="1"/>
</dbReference>
<evidence type="ECO:0000313" key="20">
    <source>
        <dbReference type="EMBL" id="MEC0487583.1"/>
    </source>
</evidence>
<keyword evidence="7" id="KW-0479">Metal-binding</keyword>
<dbReference type="SMART" id="SM01096">
    <property type="entry name" value="CPSase_L_D3"/>
    <property type="match status" value="1"/>
</dbReference>
<feature type="binding site" evidence="16">
    <location>
        <position position="780"/>
    </location>
    <ligand>
        <name>ATP</name>
        <dbReference type="ChEBI" id="CHEBI:30616"/>
        <label>2</label>
    </ligand>
</feature>
<reference evidence="20 22" key="3">
    <citation type="submission" date="2023-03" db="EMBL/GenBank/DDBJ databases">
        <title>Agriculturally important microbes genome sequencing.</title>
        <authorList>
            <person name="Dunlap C."/>
        </authorList>
    </citation>
    <scope>NUCLEOTIDE SEQUENCE [LARGE SCALE GENOMIC DNA]</scope>
    <source>
        <strain evidence="20 22">CBP-3203</strain>
    </source>
</reference>
<comment type="caution">
    <text evidence="19">The sequence shown here is derived from an EMBL/GenBank/DDBJ whole genome shotgun (WGS) entry which is preliminary data.</text>
</comment>
<evidence type="ECO:0000256" key="6">
    <source>
        <dbReference type="ARBA" id="ARBA00022605"/>
    </source>
</evidence>
<feature type="binding site" evidence="16">
    <location>
        <position position="241"/>
    </location>
    <ligand>
        <name>ATP</name>
        <dbReference type="ChEBI" id="CHEBI:30616"/>
        <label>1</label>
    </ligand>
</feature>
<evidence type="ECO:0000313" key="19">
    <source>
        <dbReference type="EMBL" id="KRT93234.1"/>
    </source>
</evidence>
<dbReference type="EC" id="6.3.5.5" evidence="16"/>
<feature type="binding site" evidence="16">
    <location>
        <position position="208"/>
    </location>
    <ligand>
        <name>ATP</name>
        <dbReference type="ChEBI" id="CHEBI:30616"/>
        <label>1</label>
    </ligand>
</feature>
<keyword evidence="9 16" id="KW-0547">Nucleotide-binding</keyword>
<dbReference type="Gene3D" id="3.30.470.20">
    <property type="entry name" value="ATP-grasp fold, B domain"/>
    <property type="match status" value="2"/>
</dbReference>
<comment type="pathway">
    <text evidence="2 16">Amino-acid biosynthesis; L-arginine biosynthesis; carbamoyl phosphate from bicarbonate: step 1/1.</text>
</comment>
<dbReference type="Gene3D" id="3.40.50.20">
    <property type="match status" value="2"/>
</dbReference>
<feature type="binding site" evidence="16">
    <location>
        <position position="284"/>
    </location>
    <ligand>
        <name>Mn(2+)</name>
        <dbReference type="ChEBI" id="CHEBI:29035"/>
        <label>1</label>
    </ligand>
</feature>
<dbReference type="GO" id="GO:0005524">
    <property type="term" value="F:ATP binding"/>
    <property type="evidence" value="ECO:0007669"/>
    <property type="project" value="UniProtKB-UniRule"/>
</dbReference>
<dbReference type="InterPro" id="IPR005480">
    <property type="entry name" value="CPSase_lsu_oligo"/>
</dbReference>
<keyword evidence="6 16" id="KW-0028">Amino-acid biosynthesis</keyword>
<feature type="region of interest" description="Carboxyphosphate synthetic domain" evidence="16">
    <location>
        <begin position="1"/>
        <end position="401"/>
    </location>
</feature>
<feature type="domain" description="MGS-like" evidence="18">
    <location>
        <begin position="928"/>
        <end position="1032"/>
    </location>
</feature>
<dbReference type="PANTHER" id="PTHR11405">
    <property type="entry name" value="CARBAMOYLTRANSFERASE FAMILY MEMBER"/>
    <property type="match status" value="1"/>
</dbReference>
<evidence type="ECO:0000256" key="3">
    <source>
        <dbReference type="ARBA" id="ARBA00009799"/>
    </source>
</evidence>
<evidence type="ECO:0000256" key="9">
    <source>
        <dbReference type="ARBA" id="ARBA00022741"/>
    </source>
</evidence>
<feature type="binding site" evidence="16">
    <location>
        <position position="837"/>
    </location>
    <ligand>
        <name>Mn(2+)</name>
        <dbReference type="ChEBI" id="CHEBI:29035"/>
        <label>4</label>
    </ligand>
</feature>
<comment type="domain">
    <text evidence="16">The large subunit is composed of 2 ATP-grasp domains that are involved in binding the 2 ATP molecules needed for carbamoyl phosphate synthesis. The N-terminal ATP-grasp domain (referred to as the carboxyphosphate synthetic component) catalyzes the ATP-dependent phosphorylation of hydrogencarbonate to carboxyphosphate and the subsequent nucleophilic attack by ammonia to form a carbamate intermediate. The C-terminal ATP-grasp domain (referred to as the carbamoyl phosphate synthetic component) then catalyzes the phosphorylation of carbamate with the second ATP to form the end product carbamoyl phosphate. The reactive and unstable enzyme intermediates are sequentially channeled from one active site to the next through the interior of the protein over a distance of at least 96 A.</text>
</comment>
<evidence type="ECO:0000256" key="7">
    <source>
        <dbReference type="ARBA" id="ARBA00022723"/>
    </source>
</evidence>
<reference evidence="19 21" key="1">
    <citation type="journal article" date="2015" name="Int. J. Syst. Evol. Microbiol.">
        <title>Bacillus glycinifermentans sp. nov., isolated from fermented soybean paste.</title>
        <authorList>
            <person name="Kim S.J."/>
            <person name="Dunlap C.A."/>
            <person name="Kwon S.W."/>
            <person name="Rooney A.P."/>
        </authorList>
    </citation>
    <scope>NUCLEOTIDE SEQUENCE [LARGE SCALE GENOMIC DNA]</scope>
    <source>
        <strain evidence="19 21">GO-13</strain>
    </source>
</reference>
<dbReference type="PROSITE" id="PS00866">
    <property type="entry name" value="CPSASE_1"/>
    <property type="match status" value="2"/>
</dbReference>
<comment type="catalytic activity">
    <reaction evidence="14 16">
        <text>hydrogencarbonate + NH4(+) + 2 ATP = carbamoyl phosphate + 2 ADP + phosphate + 2 H(+)</text>
        <dbReference type="Rhea" id="RHEA:18029"/>
        <dbReference type="ChEBI" id="CHEBI:15378"/>
        <dbReference type="ChEBI" id="CHEBI:17544"/>
        <dbReference type="ChEBI" id="CHEBI:28938"/>
        <dbReference type="ChEBI" id="CHEBI:30616"/>
        <dbReference type="ChEBI" id="CHEBI:43474"/>
        <dbReference type="ChEBI" id="CHEBI:58228"/>
        <dbReference type="ChEBI" id="CHEBI:456216"/>
        <dbReference type="EC" id="6.3.4.16"/>
    </reaction>
</comment>
<dbReference type="NCBIfam" id="TIGR01369">
    <property type="entry name" value="CPSaseII_lrg"/>
    <property type="match status" value="1"/>
</dbReference>
<dbReference type="PRINTS" id="PR00098">
    <property type="entry name" value="CPSASE"/>
</dbReference>
<feature type="binding site" evidence="16">
    <location>
        <position position="822"/>
    </location>
    <ligand>
        <name>Mn(2+)</name>
        <dbReference type="ChEBI" id="CHEBI:29035"/>
        <label>3</label>
    </ligand>
</feature>
<keyword evidence="11" id="KW-0460">Magnesium</keyword>
<keyword evidence="13" id="KW-0464">Manganese</keyword>
<feature type="binding site" evidence="16">
    <location>
        <position position="298"/>
    </location>
    <ligand>
        <name>Mn(2+)</name>
        <dbReference type="ChEBI" id="CHEBI:29035"/>
        <label>2</label>
    </ligand>
</feature>
<sequence>MPKDHSIKSILVIGSGPIIIGQAAEFDYSGTQGCMALKSEGFRVILVNNNPATIMTDESFADEIYFEPLTVESLTQIIKREQPDGLLANLGGQTALNLAVELEKAGILKKYKVKLLGTSVETIEKGEDREKFRALMKDLNEPVPDSEIVDNKGDALRFAQSIGFPIIVRPAYTLGGKGGGIAKTEEEFMPLIESALLASPIHQCLVEKSIAGFKEIEYEVMRDKSNTCITVCNMENIDPVGIHTGDSIVVAPSQTLTDTDYQMLRSASLKIISALDVVGGCNIQFALDPSSKNYYVIEVNPRVSRSSALASKATGYPIAKMAAKLAVGYTLDELKNPLTDSTYASFEPALDYVVVKFPRWPFDKFKNADRKLGTKMKATGEVMAIDRNLEAALQKAVASLELKTKGTHLPELGAFSSAALRELLETPDDRRFFAVMELLGRGISIEEIHERTKIDTFFLHVFANIIQLENELMKEEDTLSSDLLKKAKEKGFTDCTIASLTGKTEGEIRALRKEKGITASFKIVDTCAAEFDAKTNYFYSTYYGESDGNFSEKTKKRALIIGSGPIRIGQGIEFDYSAVHGGMTLKSLGFETIMLNNNPETVSTDYETADRLYFEPITAEHILNVAEAEDIDFAIVQFGGQSAINVAEAIEKAGVVLLGTSSETLDVLEDRDQFYQLLDELGIQHAKGETASTKSEAVQKANAIGYPVLIRPSYVIGGMGMVIVHSKRELSELLEGAAAMPYPILIDQYIPGKEFEVDLVSDGQDIYIPAYIEHIEKAGVHSGDSYAILPGPSVTARMKRAAREAAGKIVRSLGFKGIMNIQFIADPDAPDELLILEVNPRASRTVPVVSKVMGVPLIPLAAKLIAGARLKELAPVQQNRHGVAVKFPVFSSHAIQDVDLKLGPEMKSTGEGMYVGYNPESAMKKIFAGVWKEKGSIYLKAGDELKTIAEQAGFTVQTAGFQDWIKRPDKALHINLTDSKEAKRERMEAITHGVFVMTEEETVRAFLGSGSGTTSAVSLKDLYKKEVESCLL</sequence>
<dbReference type="InterPro" id="IPR058047">
    <property type="entry name" value="CPSase_preATP-grasp"/>
</dbReference>
<keyword evidence="12 16" id="KW-0665">Pyrimidine biosynthesis</keyword>
<protein>
    <recommendedName>
        <fullName evidence="16">Carbamoyl phosphate synthase large chain</fullName>
        <ecNumber evidence="16">6.3.4.16</ecNumber>
        <ecNumber evidence="16">6.3.5.5</ecNumber>
    </recommendedName>
    <alternativeName>
        <fullName evidence="16">Carbamoyl phosphate synthetase ammonia chain</fullName>
    </alternativeName>
</protein>
<feature type="binding site" evidence="16">
    <location>
        <position position="242"/>
    </location>
    <ligand>
        <name>ATP</name>
        <dbReference type="ChEBI" id="CHEBI:30616"/>
        <label>1</label>
    </ligand>
</feature>
<dbReference type="SUPFAM" id="SSF56059">
    <property type="entry name" value="Glutathione synthetase ATP-binding domain-like"/>
    <property type="match status" value="2"/>
</dbReference>
<dbReference type="STRING" id="1664069.BGLY_1239"/>
<dbReference type="Gene3D" id="1.10.1030.10">
    <property type="entry name" value="Carbamoyl-phosphate synthetase, large subunit oligomerisation domain"/>
    <property type="match status" value="1"/>
</dbReference>
<feature type="binding site" evidence="16">
    <location>
        <position position="839"/>
    </location>
    <ligand>
        <name>Mn(2+)</name>
        <dbReference type="ChEBI" id="CHEBI:29035"/>
        <label>4</label>
    </ligand>
</feature>
<dbReference type="GO" id="GO:0006541">
    <property type="term" value="P:glutamine metabolic process"/>
    <property type="evidence" value="ECO:0007669"/>
    <property type="project" value="TreeGrafter"/>
</dbReference>
<comment type="pathway">
    <text evidence="16">Pyrimidine metabolism; UMP biosynthesis via de novo pathway; (S)-dihydroorotate from bicarbonate: step 1/3.</text>
</comment>
<feature type="binding site" evidence="16">
    <location>
        <position position="284"/>
    </location>
    <ligand>
        <name>Mg(2+)</name>
        <dbReference type="ChEBI" id="CHEBI:18420"/>
        <label>1</label>
    </ligand>
</feature>
<feature type="binding site" evidence="16">
    <location>
        <position position="754"/>
    </location>
    <ligand>
        <name>ATP</name>
        <dbReference type="ChEBI" id="CHEBI:30616"/>
        <label>2</label>
    </ligand>
</feature>
<feature type="binding site" evidence="16">
    <location>
        <position position="298"/>
    </location>
    <ligand>
        <name>Mg(2+)</name>
        <dbReference type="ChEBI" id="CHEBI:18420"/>
        <label>1</label>
    </ligand>
</feature>
<comment type="subunit">
    <text evidence="16">Composed of two chains; the small (or glutamine) chain promotes the hydrolysis of glutamine to ammonia, which is used by the large (or ammonia) chain to synthesize carbamoyl phosphate. Tetramer of heterodimers (alpha,beta)4.</text>
</comment>
<dbReference type="InterPro" id="IPR011607">
    <property type="entry name" value="MGS-like_dom"/>
</dbReference>
<evidence type="ECO:0000259" key="17">
    <source>
        <dbReference type="PROSITE" id="PS50975"/>
    </source>
</evidence>
<proteinExistence type="inferred from homology"/>
<evidence type="ECO:0000259" key="18">
    <source>
        <dbReference type="PROSITE" id="PS51855"/>
    </source>
</evidence>
<dbReference type="OrthoDB" id="9804197at2"/>
<dbReference type="InterPro" id="IPR005483">
    <property type="entry name" value="CPSase_dom"/>
</dbReference>
<keyword evidence="8 16" id="KW-0677">Repeat</keyword>
<feature type="binding site" evidence="16">
    <location>
        <position position="300"/>
    </location>
    <ligand>
        <name>Mn(2+)</name>
        <dbReference type="ChEBI" id="CHEBI:29035"/>
        <label>2</label>
    </ligand>
</feature>
<feature type="binding site" evidence="16">
    <location>
        <position position="837"/>
    </location>
    <ligand>
        <name>ATP</name>
        <dbReference type="ChEBI" id="CHEBI:30616"/>
        <label>2</label>
    </ligand>
</feature>
<dbReference type="PROSITE" id="PS51855">
    <property type="entry name" value="MGS"/>
    <property type="match status" value="1"/>
</dbReference>
<comment type="cofactor">
    <cofactor evidence="1">
        <name>Mn(2+)</name>
        <dbReference type="ChEBI" id="CHEBI:29035"/>
    </cofactor>
</comment>
<dbReference type="EMBL" id="JARRTL010000034">
    <property type="protein sequence ID" value="MEC0487583.1"/>
    <property type="molecule type" value="Genomic_DNA"/>
</dbReference>
<dbReference type="InterPro" id="IPR016185">
    <property type="entry name" value="PreATP-grasp_dom_sf"/>
</dbReference>
<name>A0A0J6EMJ9_9BACI</name>
<feature type="region of interest" description="Carbamoyl phosphate synthetic domain" evidence="16">
    <location>
        <begin position="549"/>
        <end position="931"/>
    </location>
</feature>
<comment type="cofactor">
    <cofactor evidence="16">
        <name>Mg(2+)</name>
        <dbReference type="ChEBI" id="CHEBI:18420"/>
    </cofactor>
    <cofactor evidence="16">
        <name>Mn(2+)</name>
        <dbReference type="ChEBI" id="CHEBI:29035"/>
    </cofactor>
    <text evidence="16">Binds 4 Mg(2+) or Mn(2+) ions per subunit.</text>
</comment>
<feature type="binding site" evidence="16">
    <location>
        <position position="300"/>
    </location>
    <ligand>
        <name>Mg(2+)</name>
        <dbReference type="ChEBI" id="CHEBI:18420"/>
        <label>2</label>
    </ligand>
</feature>
<dbReference type="NCBIfam" id="NF003671">
    <property type="entry name" value="PRK05294.1"/>
    <property type="match status" value="1"/>
</dbReference>
<feature type="binding site" evidence="16">
    <location>
        <position position="215"/>
    </location>
    <ligand>
        <name>ATP</name>
        <dbReference type="ChEBI" id="CHEBI:30616"/>
        <label>1</label>
    </ligand>
</feature>
<feature type="binding site" evidence="16">
    <location>
        <position position="837"/>
    </location>
    <ligand>
        <name>Mg(2+)</name>
        <dbReference type="ChEBI" id="CHEBI:18420"/>
        <label>4</label>
    </ligand>
</feature>
<feature type="binding site" evidence="16">
    <location>
        <position position="243"/>
    </location>
    <ligand>
        <name>ATP</name>
        <dbReference type="ChEBI" id="CHEBI:30616"/>
        <label>1</label>
    </ligand>
</feature>
<dbReference type="SUPFAM" id="SSF52440">
    <property type="entry name" value="PreATP-grasp domain"/>
    <property type="match status" value="2"/>
</dbReference>
<dbReference type="FunFam" id="3.30.470.20:FF:000001">
    <property type="entry name" value="Carbamoyl-phosphate synthase large chain"/>
    <property type="match status" value="1"/>
</dbReference>
<feature type="binding site" evidence="16">
    <location>
        <position position="748"/>
    </location>
    <ligand>
        <name>ATP</name>
        <dbReference type="ChEBI" id="CHEBI:30616"/>
        <label>2</label>
    </ligand>
</feature>
<evidence type="ECO:0000256" key="11">
    <source>
        <dbReference type="ARBA" id="ARBA00022842"/>
    </source>
</evidence>
<reference evidence="19" key="2">
    <citation type="submission" date="2015-10" db="EMBL/GenBank/DDBJ databases">
        <authorList>
            <person name="Gilbert D.G."/>
        </authorList>
    </citation>
    <scope>NUCLEOTIDE SEQUENCE</scope>
    <source>
        <strain evidence="19">GO-13</strain>
    </source>
</reference>
<dbReference type="Pfam" id="PF02786">
    <property type="entry name" value="CPSase_L_D2"/>
    <property type="match status" value="2"/>
</dbReference>
<dbReference type="GO" id="GO:0046872">
    <property type="term" value="F:metal ion binding"/>
    <property type="evidence" value="ECO:0007669"/>
    <property type="project" value="UniProtKB-KW"/>
</dbReference>
<feature type="region of interest" description="Allosteric domain" evidence="16">
    <location>
        <begin position="932"/>
        <end position="1032"/>
    </location>
</feature>
<keyword evidence="4 16" id="KW-0055">Arginine biosynthesis</keyword>
<feature type="domain" description="ATP-grasp" evidence="17">
    <location>
        <begin position="133"/>
        <end position="327"/>
    </location>
</feature>
<dbReference type="HAMAP" id="MF_01210_B">
    <property type="entry name" value="CPSase_L_chain_B"/>
    <property type="match status" value="1"/>
</dbReference>